<accession>A0ACB7Z873</accession>
<comment type="caution">
    <text evidence="1">The sequence shown here is derived from an EMBL/GenBank/DDBJ whole genome shotgun (WGS) entry which is preliminary data.</text>
</comment>
<sequence length="1176" mass="132750">MEAGRKKGTTKNGVVAGSVWDNRMKSDEVKGGIKVYNAEEKPEENGEKRMRPKQSAIGVNGKRKTWKSESSDGVERNPIQISRQKSEPRKELDQQCKETSVSAAADGVKIKSPIPKIRKSRSEVGKEVSVSVDGNEKSPIQIRKVKSESLRLNCQSDGEMSNGDEIERNSIEKMKTRSGEMKELSLSVDDGKEKTPVQTRKLKSESLKLIGHSDVESGDGDGIERNSTRLRKVKSESNRNLGESVNERNSSPLSKVKSVAGEVLDGGIERNSIELKNAKSEPNKAIDESVEEIEKSPVGIEETKSDEFCKEFGVCEEKVVSSSLSNLGQVKSAPEMVVDEEEEQEEEDDDDEDWDEEFDEEVDEEIEIDGVKEIDIKEEKPKKVVNEEKKVQKVQEKPLPIIKPIVKKQVPPLVNHSRIHPIPTKTKASPVSNGFQRPPETNTGFQRVPQTHTKLQSLVDLVMWREVSRSAFIFGLGTFIIISLSYTKDLNISFITVISYLGLLYLAAIFLFRSIICRGVVDDSSQQDYVVGEEEAMWLLEKILPYLNEFLLKLRALFSGDPATTMKLAVLLFVLARCGSSITIWKMAKLGFFGVFTVPKIVSSYSTQLTNYGKFWVRRFKDAWESCSHKKAVAFGIFTLVWNLSSVLARIWAVFMLYVAFRYYQQSLATDNWVEEEPKCGTTWQDPIGEHRRGRRTSTSLARSSSSSITLLQFSLEQMSLAATESPQHSSSGDDFAAFLDEELGYNSDTLPEPDEEDEDEGDTSRIKRRKVEVQESVEDAEGCSTSQLVVEQSLEASVKVLKEDICEHPGFFGGLCVMCGRKVDVAEKNSVALKYLHKDLSFATDEIVRVGNRELKNLLPQKKLYLVLDLDHTLLNSTRLIDVTPDEEYLKSQTDSLQEDISRGSLFRLDFMNMLTKLRPFVRAFLKEASSLFEMYIYTMGERSYAKQMANLLDPEKVYFNSGVIAQDDSTQKYQKGLDVVLGQESAVLILDDTESVWAKHKENLILMERYNFFASSCRQFGFNCKSLSQLKSDESETDGALASILKVLKQIHSIFFDSEPGTNLVDRDVRQVLKTVRRSVLNGCTVVFSRVFPTKFQAENHYLWKMAEQLGAICLTEVDPSVTHVVSTDTGTEKSRWALQEKKFLVHPGWIEAANYFWQKQPEDKFPVNKMESQ</sequence>
<gene>
    <name evidence="1" type="ORF">Vadar_033499</name>
</gene>
<name>A0ACB7Z873_9ERIC</name>
<keyword evidence="2" id="KW-1185">Reference proteome</keyword>
<dbReference type="EMBL" id="CM037154">
    <property type="protein sequence ID" value="KAH7861995.1"/>
    <property type="molecule type" value="Genomic_DNA"/>
</dbReference>
<protein>
    <submittedName>
        <fullName evidence="1">Uncharacterized protein</fullName>
    </submittedName>
</protein>
<reference evidence="1 2" key="1">
    <citation type="journal article" date="2021" name="Hortic Res">
        <title>High-quality reference genome and annotation aids understanding of berry development for evergreen blueberry (Vaccinium darrowii).</title>
        <authorList>
            <person name="Yu J."/>
            <person name="Hulse-Kemp A.M."/>
            <person name="Babiker E."/>
            <person name="Staton M."/>
        </authorList>
    </citation>
    <scope>NUCLEOTIDE SEQUENCE [LARGE SCALE GENOMIC DNA]</scope>
    <source>
        <strain evidence="2">cv. NJ 8807/NJ 8810</strain>
        <tissue evidence="1">Young leaf</tissue>
    </source>
</reference>
<evidence type="ECO:0000313" key="2">
    <source>
        <dbReference type="Proteomes" id="UP000828048"/>
    </source>
</evidence>
<dbReference type="Proteomes" id="UP000828048">
    <property type="component" value="Chromosome 4"/>
</dbReference>
<proteinExistence type="predicted"/>
<organism evidence="1 2">
    <name type="scientific">Vaccinium darrowii</name>
    <dbReference type="NCBI Taxonomy" id="229202"/>
    <lineage>
        <taxon>Eukaryota</taxon>
        <taxon>Viridiplantae</taxon>
        <taxon>Streptophyta</taxon>
        <taxon>Embryophyta</taxon>
        <taxon>Tracheophyta</taxon>
        <taxon>Spermatophyta</taxon>
        <taxon>Magnoliopsida</taxon>
        <taxon>eudicotyledons</taxon>
        <taxon>Gunneridae</taxon>
        <taxon>Pentapetalae</taxon>
        <taxon>asterids</taxon>
        <taxon>Ericales</taxon>
        <taxon>Ericaceae</taxon>
        <taxon>Vaccinioideae</taxon>
        <taxon>Vaccinieae</taxon>
        <taxon>Vaccinium</taxon>
    </lineage>
</organism>
<evidence type="ECO:0000313" key="1">
    <source>
        <dbReference type="EMBL" id="KAH7861995.1"/>
    </source>
</evidence>